<dbReference type="InterPro" id="IPR031493">
    <property type="entry name" value="Zinc_ribbon_15"/>
</dbReference>
<proteinExistence type="predicted"/>
<organism evidence="2 3">
    <name type="scientific">Acidaminobacter hydrogenoformans DSM 2784</name>
    <dbReference type="NCBI Taxonomy" id="1120920"/>
    <lineage>
        <taxon>Bacteria</taxon>
        <taxon>Bacillati</taxon>
        <taxon>Bacillota</taxon>
        <taxon>Clostridia</taxon>
        <taxon>Peptostreptococcales</taxon>
        <taxon>Acidaminobacteraceae</taxon>
        <taxon>Acidaminobacter</taxon>
    </lineage>
</organism>
<dbReference type="EMBL" id="FMWL01000004">
    <property type="protein sequence ID" value="SCZ78340.1"/>
    <property type="molecule type" value="Genomic_DNA"/>
</dbReference>
<dbReference type="OrthoDB" id="4377018at2"/>
<dbReference type="InterPro" id="IPR053281">
    <property type="entry name" value="Double_zinc_ribbon"/>
</dbReference>
<evidence type="ECO:0000259" key="1">
    <source>
        <dbReference type="Pfam" id="PF17032"/>
    </source>
</evidence>
<name>A0A1G5RX63_9FIRM</name>
<sequence length="137" mass="15968">MIAKFNFMMFMGDDDMFFIGVFGITSKDKLLRDSQVECKECNSLLPKKVIKRYNTFHVFFIPTVRWNLNYFCACPSCKSVFEIKKEKGQAYEENPNEELTYWDLKTVKKGKPLRFCKVCGAQVDKTHTFCPNCGAKQ</sequence>
<feature type="domain" description="Zinc-ribbon 15" evidence="1">
    <location>
        <begin position="37"/>
        <end position="134"/>
    </location>
</feature>
<dbReference type="STRING" id="1120920.SAMN03080599_01217"/>
<evidence type="ECO:0000313" key="2">
    <source>
        <dbReference type="EMBL" id="SCZ78340.1"/>
    </source>
</evidence>
<dbReference type="PANTHER" id="PTHR36718:SF1">
    <property type="entry name" value="DOUBLE ZINC RIBBON PROTEIN MJ0416"/>
    <property type="match status" value="1"/>
</dbReference>
<gene>
    <name evidence="2" type="ORF">SAMN03080599_01217</name>
</gene>
<dbReference type="PANTHER" id="PTHR36718">
    <property type="entry name" value="OS05G0435400 PROTEIN"/>
    <property type="match status" value="1"/>
</dbReference>
<dbReference type="AlphaFoldDB" id="A0A1G5RX63"/>
<keyword evidence="3" id="KW-1185">Reference proteome</keyword>
<protein>
    <submittedName>
        <fullName evidence="2">Zinc-ribbon family protein</fullName>
    </submittedName>
</protein>
<accession>A0A1G5RX63</accession>
<dbReference type="Proteomes" id="UP000199208">
    <property type="component" value="Unassembled WGS sequence"/>
</dbReference>
<evidence type="ECO:0000313" key="3">
    <source>
        <dbReference type="Proteomes" id="UP000199208"/>
    </source>
</evidence>
<dbReference type="Pfam" id="PF17032">
    <property type="entry name" value="Zn_ribbon_15"/>
    <property type="match status" value="1"/>
</dbReference>
<reference evidence="2 3" key="1">
    <citation type="submission" date="2016-10" db="EMBL/GenBank/DDBJ databases">
        <authorList>
            <person name="de Groot N.N."/>
        </authorList>
    </citation>
    <scope>NUCLEOTIDE SEQUENCE [LARGE SCALE GENOMIC DNA]</scope>
    <source>
        <strain evidence="2 3">DSM 2784</strain>
    </source>
</reference>